<feature type="compositionally biased region" description="Basic residues" evidence="1">
    <location>
        <begin position="596"/>
        <end position="605"/>
    </location>
</feature>
<evidence type="ECO:0000256" key="1">
    <source>
        <dbReference type="SAM" id="MobiDB-lite"/>
    </source>
</evidence>
<dbReference type="Proteomes" id="UP000230750">
    <property type="component" value="Unassembled WGS sequence"/>
</dbReference>
<reference evidence="3 4" key="1">
    <citation type="journal article" date="2017" name="PLoS Biol.">
        <title>The sea cucumber genome provides insights into morphological evolution and visceral regeneration.</title>
        <authorList>
            <person name="Zhang X."/>
            <person name="Sun L."/>
            <person name="Yuan J."/>
            <person name="Sun Y."/>
            <person name="Gao Y."/>
            <person name="Zhang L."/>
            <person name="Li S."/>
            <person name="Dai H."/>
            <person name="Hamel J.F."/>
            <person name="Liu C."/>
            <person name="Yu Y."/>
            <person name="Liu S."/>
            <person name="Lin W."/>
            <person name="Guo K."/>
            <person name="Jin S."/>
            <person name="Xu P."/>
            <person name="Storey K.B."/>
            <person name="Huan P."/>
            <person name="Zhang T."/>
            <person name="Zhou Y."/>
            <person name="Zhang J."/>
            <person name="Lin C."/>
            <person name="Li X."/>
            <person name="Xing L."/>
            <person name="Huo D."/>
            <person name="Sun M."/>
            <person name="Wang L."/>
            <person name="Mercier A."/>
            <person name="Li F."/>
            <person name="Yang H."/>
            <person name="Xiang J."/>
        </authorList>
    </citation>
    <scope>NUCLEOTIDE SEQUENCE [LARGE SCALE GENOMIC DNA]</scope>
    <source>
        <strain evidence="3">Shaxun</strain>
        <tissue evidence="3">Muscle</tissue>
    </source>
</reference>
<dbReference type="Pfam" id="PF13904">
    <property type="entry name" value="CCDC34"/>
    <property type="match status" value="1"/>
</dbReference>
<dbReference type="EMBL" id="MRZV01000418">
    <property type="protein sequence ID" value="PIK50501.1"/>
    <property type="molecule type" value="Genomic_DNA"/>
</dbReference>
<name>A0A2G8KR67_STIJA</name>
<feature type="compositionally biased region" description="Basic and acidic residues" evidence="1">
    <location>
        <begin position="535"/>
        <end position="595"/>
    </location>
</feature>
<dbReference type="Gene3D" id="3.30.420.10">
    <property type="entry name" value="Ribonuclease H-like superfamily/Ribonuclease H"/>
    <property type="match status" value="1"/>
</dbReference>
<dbReference type="PANTHER" id="PTHR37984">
    <property type="entry name" value="PROTEIN CBG26694"/>
    <property type="match status" value="1"/>
</dbReference>
<feature type="region of interest" description="Disordered" evidence="1">
    <location>
        <begin position="287"/>
        <end position="399"/>
    </location>
</feature>
<feature type="compositionally biased region" description="Low complexity" evidence="1">
    <location>
        <begin position="411"/>
        <end position="427"/>
    </location>
</feature>
<feature type="compositionally biased region" description="Polar residues" evidence="1">
    <location>
        <begin position="327"/>
        <end position="356"/>
    </location>
</feature>
<dbReference type="InterPro" id="IPR036397">
    <property type="entry name" value="RNaseH_sf"/>
</dbReference>
<accession>A0A2G8KR67</accession>
<feature type="region of interest" description="Disordered" evidence="1">
    <location>
        <begin position="411"/>
        <end position="615"/>
    </location>
</feature>
<dbReference type="GO" id="GO:0015074">
    <property type="term" value="P:DNA integration"/>
    <property type="evidence" value="ECO:0007669"/>
    <property type="project" value="InterPro"/>
</dbReference>
<feature type="compositionally biased region" description="Low complexity" evidence="1">
    <location>
        <begin position="640"/>
        <end position="652"/>
    </location>
</feature>
<feature type="compositionally biased region" description="Polar residues" evidence="1">
    <location>
        <begin position="363"/>
        <end position="396"/>
    </location>
</feature>
<evidence type="ECO:0000259" key="2">
    <source>
        <dbReference type="PROSITE" id="PS50994"/>
    </source>
</evidence>
<dbReference type="InterPro" id="IPR025259">
    <property type="entry name" value="CCDC34/181"/>
</dbReference>
<dbReference type="PANTHER" id="PTHR37984:SF15">
    <property type="entry name" value="INTEGRASE CATALYTIC DOMAIN-CONTAINING PROTEIN"/>
    <property type="match status" value="1"/>
</dbReference>
<feature type="region of interest" description="Disordered" evidence="1">
    <location>
        <begin position="249"/>
        <end position="273"/>
    </location>
</feature>
<dbReference type="InterPro" id="IPR001584">
    <property type="entry name" value="Integrase_cat-core"/>
</dbReference>
<dbReference type="FunFam" id="3.30.420.10:FF:000063">
    <property type="entry name" value="Retrovirus-related Pol polyprotein from transposon 297-like Protein"/>
    <property type="match status" value="1"/>
</dbReference>
<organism evidence="3 4">
    <name type="scientific">Stichopus japonicus</name>
    <name type="common">Sea cucumber</name>
    <dbReference type="NCBI Taxonomy" id="307972"/>
    <lineage>
        <taxon>Eukaryota</taxon>
        <taxon>Metazoa</taxon>
        <taxon>Echinodermata</taxon>
        <taxon>Eleutherozoa</taxon>
        <taxon>Echinozoa</taxon>
        <taxon>Holothuroidea</taxon>
        <taxon>Aspidochirotacea</taxon>
        <taxon>Aspidochirotida</taxon>
        <taxon>Stichopodidae</taxon>
        <taxon>Apostichopus</taxon>
    </lineage>
</organism>
<feature type="domain" description="Integrase catalytic" evidence="2">
    <location>
        <begin position="6"/>
        <end position="163"/>
    </location>
</feature>
<keyword evidence="4" id="KW-1185">Reference proteome</keyword>
<proteinExistence type="predicted"/>
<feature type="compositionally biased region" description="Basic and acidic residues" evidence="1">
    <location>
        <begin position="673"/>
        <end position="683"/>
    </location>
</feature>
<feature type="compositionally biased region" description="Basic and acidic residues" evidence="1">
    <location>
        <begin position="444"/>
        <end position="458"/>
    </location>
</feature>
<dbReference type="SUPFAM" id="SSF53098">
    <property type="entry name" value="Ribonuclease H-like"/>
    <property type="match status" value="1"/>
</dbReference>
<sequence>MQPVQFPAKPWSKLAMDIVGPNYTMPQNARFAITLIDYHSKWPEVGFTSNVTSASVIDFLKTIFSREGFPEEIVTDNGSQFVSHEFKQFLCERNIKQTNSALYHPQGNGEIERFNKVLNDFVMTASLQATPILKAIREFLGVYRSTPHATTGVEPSLLLHNRHLKTKLDIQGITKGPLPVKSDSIRDHVRDQQMKSKVHTDHSRHAVTRTFKVGDFVRIRKPGHVLKGQSKYTPPIKITKVVGPSTYVTSDGRTWNVDRMTPFSGNVPSTTDDEVSDLLHDVQSPARLGLPFNQPHAPQSVIPERPSRGVMMETSQSSQSSKISHSTPKGTSSPASQPLSRSTPTNTKSKYNSKSHSPMRETSYGSNTFQSSSRSFENPSASPRPKNSSADMNETGESTRSLLSVLSHSSIDSLSTGSLTNSSTTSSPARRGTKPQKDNPNTDISKDPEQNNGNDKESPLTPWEKWLIEKSKLERKKVREEVRQKLADLKAKEEEEEKQKERRRYIEGQVRDWLRAKEKDEKQQRAKQDRKKRREQKEKILVKQKRVEKDKTKRQEWLCKKKEEEKKLREKAQEEKQRTALEERMRQEKADEAFKKWKKQAKNKPKPATGSFYDTGNLRGSLHSASSYYNPVPWMPNEIPAASKPGKSSGSSTKRKISKKRENEIIQSPPLLFKDRSNNDTFKKWGRPR</sequence>
<dbReference type="GO" id="GO:0003676">
    <property type="term" value="F:nucleic acid binding"/>
    <property type="evidence" value="ECO:0007669"/>
    <property type="project" value="InterPro"/>
</dbReference>
<dbReference type="InterPro" id="IPR012337">
    <property type="entry name" value="RNaseH-like_sf"/>
</dbReference>
<dbReference type="InterPro" id="IPR050951">
    <property type="entry name" value="Retrovirus_Pol_polyprotein"/>
</dbReference>
<feature type="region of interest" description="Disordered" evidence="1">
    <location>
        <begin position="637"/>
        <end position="689"/>
    </location>
</feature>
<dbReference type="PROSITE" id="PS50994">
    <property type="entry name" value="INTEGRASE"/>
    <property type="match status" value="1"/>
</dbReference>
<dbReference type="OrthoDB" id="775972at2759"/>
<comment type="caution">
    <text evidence="3">The sequence shown here is derived from an EMBL/GenBank/DDBJ whole genome shotgun (WGS) entry which is preliminary data.</text>
</comment>
<dbReference type="AlphaFoldDB" id="A0A2G8KR67"/>
<dbReference type="Pfam" id="PF00665">
    <property type="entry name" value="rve"/>
    <property type="match status" value="1"/>
</dbReference>
<evidence type="ECO:0000313" key="3">
    <source>
        <dbReference type="EMBL" id="PIK50501.1"/>
    </source>
</evidence>
<feature type="compositionally biased region" description="Low complexity" evidence="1">
    <location>
        <begin position="315"/>
        <end position="326"/>
    </location>
</feature>
<feature type="compositionally biased region" description="Basic and acidic residues" evidence="1">
    <location>
        <begin position="466"/>
        <end position="527"/>
    </location>
</feature>
<gene>
    <name evidence="3" type="ORF">BSL78_12631</name>
</gene>
<protein>
    <recommendedName>
        <fullName evidence="2">Integrase catalytic domain-containing protein</fullName>
    </recommendedName>
</protein>
<evidence type="ECO:0000313" key="4">
    <source>
        <dbReference type="Proteomes" id="UP000230750"/>
    </source>
</evidence>